<dbReference type="EMBL" id="FORX01000004">
    <property type="protein sequence ID" value="SFJ56805.1"/>
    <property type="molecule type" value="Genomic_DNA"/>
</dbReference>
<evidence type="ECO:0000256" key="2">
    <source>
        <dbReference type="SAM" id="SignalP"/>
    </source>
</evidence>
<feature type="region of interest" description="Disordered" evidence="1">
    <location>
        <begin position="121"/>
        <end position="147"/>
    </location>
</feature>
<feature type="chain" id="PRO_5011453172" evidence="2">
    <location>
        <begin position="23"/>
        <end position="787"/>
    </location>
</feature>
<name>A0A1I3SDJ7_9BACT</name>
<organism evidence="3 4">
    <name type="scientific">Desulfomicrobium apsheronum</name>
    <dbReference type="NCBI Taxonomy" id="52560"/>
    <lineage>
        <taxon>Bacteria</taxon>
        <taxon>Pseudomonadati</taxon>
        <taxon>Thermodesulfobacteriota</taxon>
        <taxon>Desulfovibrionia</taxon>
        <taxon>Desulfovibrionales</taxon>
        <taxon>Desulfomicrobiaceae</taxon>
        <taxon>Desulfomicrobium</taxon>
    </lineage>
</organism>
<evidence type="ECO:0000256" key="1">
    <source>
        <dbReference type="SAM" id="MobiDB-lite"/>
    </source>
</evidence>
<accession>A0A1I3SDJ7</accession>
<evidence type="ECO:0000313" key="4">
    <source>
        <dbReference type="Proteomes" id="UP000198635"/>
    </source>
</evidence>
<evidence type="ECO:0000313" key="3">
    <source>
        <dbReference type="EMBL" id="SFJ56805.1"/>
    </source>
</evidence>
<dbReference type="Proteomes" id="UP000198635">
    <property type="component" value="Unassembled WGS sequence"/>
</dbReference>
<dbReference type="STRING" id="52560.SAMN04488082_104124"/>
<reference evidence="4" key="1">
    <citation type="submission" date="2016-10" db="EMBL/GenBank/DDBJ databases">
        <authorList>
            <person name="Varghese N."/>
            <person name="Submissions S."/>
        </authorList>
    </citation>
    <scope>NUCLEOTIDE SEQUENCE [LARGE SCALE GENOMIC DNA]</scope>
    <source>
        <strain evidence="4">DSM 5918</strain>
    </source>
</reference>
<dbReference type="RefSeq" id="WP_092373235.1">
    <property type="nucleotide sequence ID" value="NZ_FORX01000004.1"/>
</dbReference>
<dbReference type="OrthoDB" id="1955614at2"/>
<keyword evidence="2" id="KW-0732">Signal</keyword>
<sequence>MKRIVFACLLFVLASLPLSGMAASPLAADVDAKLLGLSREGKLTVRALQGFGLLDEGHRKLILELRSKGKLDALSANGAQIDTWLADAASGKLDLTPEQRAGLAQTRELFREIEAQAVSSPTVGNVSGETVPAQAPLADPPQSAAGSQLLTGSAGPDGEIFGIVSSGTKEATMKVVDYARGRAVFDLEASTQVVSDFVSSGRVEEEKGVLSAYIDFLSPVVGGIEAFTHIGTGGGAFAGALGSFFGEFGGKLSTNIATNAGYANLLIAAVQTYDDVTTKGLQHRETGVQVYKNILGNVSTIASLIRGPYVTSARAYALNLGFAAVYIFGFTLDSLVEEAQAVRSATIKAVHAAYYSAGSNYYITDDGWYRNFARHYDEAMKNPSDPTSAFQAAYSGMQSDIEQYVTGYWNHGENDIFTVLEAGRRFNYEATPKEREYLNAVARRDLYKRLNASVLPRIQRYMLTRFSEEAANALDKMCEPMNTRCRIRIFESQPDEFTERTYAGYVLRFAHIGGDGQVAFATGEGWTHRLPALDEDPAPVDVEMTVLGYLECGAPNTLLLFKPGADSDDPAKAERTISFKLDKRFLDLDIRGEPAGNVWALTRIEPYNIEQFGKYSFEGLPEHMDKFIESSASPTAFRLQYTEVIRWKDKGTETRTGGVEFSLPRHFEADVDGSLKIGASYSRNEGFVDRKGKSSVGMFIILDASVMGQGTRVADETVDVSFSPQLEPGRVRQAGAMILRGKDVHTIDVGLWHATGLGLVPKYGARYTYEWMPFAEAKGRQPLIKGQ</sequence>
<proteinExistence type="predicted"/>
<gene>
    <name evidence="3" type="ORF">SAMN04488082_104124</name>
</gene>
<protein>
    <submittedName>
        <fullName evidence="3">Uncharacterized protein</fullName>
    </submittedName>
</protein>
<keyword evidence="4" id="KW-1185">Reference proteome</keyword>
<feature type="signal peptide" evidence="2">
    <location>
        <begin position="1"/>
        <end position="22"/>
    </location>
</feature>
<dbReference type="AlphaFoldDB" id="A0A1I3SDJ7"/>